<comment type="similarity">
    <text evidence="2">Belongs to the protease inhibitor I38 family.</text>
</comment>
<evidence type="ECO:0000256" key="4">
    <source>
        <dbReference type="ARBA" id="ARBA00022690"/>
    </source>
</evidence>
<dbReference type="Gene3D" id="2.40.128.10">
    <property type="match status" value="1"/>
</dbReference>
<comment type="subcellular location">
    <subcellularLocation>
        <location evidence="1">Periplasm</location>
    </subcellularLocation>
</comment>
<evidence type="ECO:0000256" key="2">
    <source>
        <dbReference type="ARBA" id="ARBA00006813"/>
    </source>
</evidence>
<gene>
    <name evidence="9" type="ORF">TU86_18695</name>
</gene>
<dbReference type="RefSeq" id="WP_048365802.1">
    <property type="nucleotide sequence ID" value="NZ_JAAEBV010000008.1"/>
</dbReference>
<evidence type="ECO:0000256" key="5">
    <source>
        <dbReference type="ARBA" id="ARBA00022729"/>
    </source>
</evidence>
<dbReference type="Pfam" id="PF02974">
    <property type="entry name" value="Inh"/>
    <property type="match status" value="1"/>
</dbReference>
<evidence type="ECO:0000256" key="6">
    <source>
        <dbReference type="ARBA" id="ARBA00022764"/>
    </source>
</evidence>
<sequence length="131" mass="14075">MSTASRISRAMGGIAALLLLTTESVMASSLMLLSPAQVAGSWTFYLQQNEKDSCTVKLKQDRTFSAQVKCLAPWLGTTPATWSPTPDGLLLIGKDGTQSIFLALIEAGRYEGEVEGANTLVMQRAHLQSVK</sequence>
<dbReference type="InterPro" id="IPR016085">
    <property type="entry name" value="Protease_inh_B-barrel_dom"/>
</dbReference>
<evidence type="ECO:0000256" key="7">
    <source>
        <dbReference type="ARBA" id="ARBA00023215"/>
    </source>
</evidence>
<accession>A0A0J6ICC9</accession>
<evidence type="ECO:0000256" key="3">
    <source>
        <dbReference type="ARBA" id="ARBA00022608"/>
    </source>
</evidence>
<name>A0A0J6ICC9_9PSED</name>
<dbReference type="AlphaFoldDB" id="A0A0J6ICC9"/>
<reference evidence="9 10" key="1">
    <citation type="submission" date="2015-02" db="EMBL/GenBank/DDBJ databases">
        <title>Pseudomonas helleri sp. nov. and Pseudomonas weihenstephanensis sp. nov., isolated from raw cows milk.</title>
        <authorList>
            <person name="von Neubeck M."/>
            <person name="Huptas C."/>
            <person name="Wenning M."/>
            <person name="Scherer S."/>
        </authorList>
    </citation>
    <scope>NUCLEOTIDE SEQUENCE [LARGE SCALE GENOMIC DNA]</scope>
    <source>
        <strain evidence="9 10">DSM 29166</strain>
    </source>
</reference>
<dbReference type="SUPFAM" id="SSF50882">
    <property type="entry name" value="beta-Barrel protease inhibitors"/>
    <property type="match status" value="1"/>
</dbReference>
<keyword evidence="6" id="KW-0574">Periplasm</keyword>
<keyword evidence="3" id="KW-0483">Metalloprotease inhibitor</keyword>
<protein>
    <submittedName>
        <fullName evidence="9">Protease inhibitor Inh</fullName>
    </submittedName>
</protein>
<dbReference type="InterPro" id="IPR022815">
    <property type="entry name" value="Inh"/>
</dbReference>
<organism evidence="9 10">
    <name type="scientific">Pseudomonas weihenstephanensis</name>
    <dbReference type="NCBI Taxonomy" id="1608994"/>
    <lineage>
        <taxon>Bacteria</taxon>
        <taxon>Pseudomonadati</taxon>
        <taxon>Pseudomonadota</taxon>
        <taxon>Gammaproteobacteria</taxon>
        <taxon>Pseudomonadales</taxon>
        <taxon>Pseudomonadaceae</taxon>
        <taxon>Pseudomonas</taxon>
    </lineage>
</organism>
<dbReference type="PATRIC" id="fig|1608994.3.peg.4453"/>
<evidence type="ECO:0000256" key="1">
    <source>
        <dbReference type="ARBA" id="ARBA00004418"/>
    </source>
</evidence>
<evidence type="ECO:0000259" key="8">
    <source>
        <dbReference type="Pfam" id="PF02974"/>
    </source>
</evidence>
<evidence type="ECO:0000313" key="9">
    <source>
        <dbReference type="EMBL" id="KMN12285.1"/>
    </source>
</evidence>
<dbReference type="InterPro" id="IPR021140">
    <property type="entry name" value="Inh/Omp19"/>
</dbReference>
<keyword evidence="5" id="KW-0732">Signal</keyword>
<feature type="domain" description="Alkaline proteinase inhibitor/ Outer membrane lipoprotein Omp19" evidence="8">
    <location>
        <begin position="33"/>
        <end position="124"/>
    </location>
</feature>
<proteinExistence type="inferred from homology"/>
<dbReference type="Proteomes" id="UP000036325">
    <property type="component" value="Unassembled WGS sequence"/>
</dbReference>
<dbReference type="STRING" id="1608994.TU86_18695"/>
<dbReference type="PRINTS" id="PR01274">
    <property type="entry name" value="MPTASEINHBTR"/>
</dbReference>
<keyword evidence="4" id="KW-0646">Protease inhibitor</keyword>
<evidence type="ECO:0000313" key="10">
    <source>
        <dbReference type="Proteomes" id="UP000036325"/>
    </source>
</evidence>
<dbReference type="GO" id="GO:0042597">
    <property type="term" value="C:periplasmic space"/>
    <property type="evidence" value="ECO:0007669"/>
    <property type="project" value="UniProtKB-SubCell"/>
</dbReference>
<dbReference type="EMBL" id="JYLF01000009">
    <property type="protein sequence ID" value="KMN12285.1"/>
    <property type="molecule type" value="Genomic_DNA"/>
</dbReference>
<dbReference type="GO" id="GO:0008191">
    <property type="term" value="F:metalloendopeptidase inhibitor activity"/>
    <property type="evidence" value="ECO:0007669"/>
    <property type="project" value="InterPro"/>
</dbReference>
<comment type="caution">
    <text evidence="9">The sequence shown here is derived from an EMBL/GenBank/DDBJ whole genome shotgun (WGS) entry which is preliminary data.</text>
</comment>
<keyword evidence="7" id="KW-0481">Metalloenzyme inhibitor</keyword>